<organism evidence="1 2">
    <name type="scientific">Devosia yakushimensis</name>
    <dbReference type="NCBI Taxonomy" id="470028"/>
    <lineage>
        <taxon>Bacteria</taxon>
        <taxon>Pseudomonadati</taxon>
        <taxon>Pseudomonadota</taxon>
        <taxon>Alphaproteobacteria</taxon>
        <taxon>Hyphomicrobiales</taxon>
        <taxon>Devosiaceae</taxon>
        <taxon>Devosia</taxon>
    </lineage>
</organism>
<proteinExistence type="predicted"/>
<evidence type="ECO:0008006" key="3">
    <source>
        <dbReference type="Google" id="ProtNLM"/>
    </source>
</evidence>
<gene>
    <name evidence="1" type="ORF">GCM10007913_06610</name>
</gene>
<dbReference type="InterPro" id="IPR025427">
    <property type="entry name" value="DUF4160"/>
</dbReference>
<reference evidence="1" key="2">
    <citation type="submission" date="2023-01" db="EMBL/GenBank/DDBJ databases">
        <title>Draft genome sequence of Devosia yakushimensis strain NBRC 103855.</title>
        <authorList>
            <person name="Sun Q."/>
            <person name="Mori K."/>
        </authorList>
    </citation>
    <scope>NUCLEOTIDE SEQUENCE</scope>
    <source>
        <strain evidence="1">NBRC 103855</strain>
    </source>
</reference>
<dbReference type="RefSeq" id="WP_284387890.1">
    <property type="nucleotide sequence ID" value="NZ_BSNG01000001.1"/>
</dbReference>
<evidence type="ECO:0000313" key="2">
    <source>
        <dbReference type="Proteomes" id="UP001161406"/>
    </source>
</evidence>
<sequence>MPTIAIFYGMVIEMFWRDHPPPHYHVSYQQYRAVIAIETAELLQGKLPAGAKRDLRAWTIRHRQELLDNWERARLHVPLWPVQGADEDD</sequence>
<reference evidence="1" key="1">
    <citation type="journal article" date="2014" name="Int. J. Syst. Evol. Microbiol.">
        <title>Complete genome of a new Firmicutes species belonging to the dominant human colonic microbiota ('Ruminococcus bicirculans') reveals two chromosomes and a selective capacity to utilize plant glucans.</title>
        <authorList>
            <consortium name="NISC Comparative Sequencing Program"/>
            <person name="Wegmann U."/>
            <person name="Louis P."/>
            <person name="Goesmann A."/>
            <person name="Henrissat B."/>
            <person name="Duncan S.H."/>
            <person name="Flint H.J."/>
        </authorList>
    </citation>
    <scope>NUCLEOTIDE SEQUENCE</scope>
    <source>
        <strain evidence="1">NBRC 103855</strain>
    </source>
</reference>
<dbReference type="EMBL" id="BSNG01000001">
    <property type="protein sequence ID" value="GLQ08729.1"/>
    <property type="molecule type" value="Genomic_DNA"/>
</dbReference>
<accession>A0ABQ5UA18</accession>
<keyword evidence="2" id="KW-1185">Reference proteome</keyword>
<comment type="caution">
    <text evidence="1">The sequence shown here is derived from an EMBL/GenBank/DDBJ whole genome shotgun (WGS) entry which is preliminary data.</text>
</comment>
<evidence type="ECO:0000313" key="1">
    <source>
        <dbReference type="EMBL" id="GLQ08729.1"/>
    </source>
</evidence>
<protein>
    <recommendedName>
        <fullName evidence="3">DUF4160 domain-containing protein</fullName>
    </recommendedName>
</protein>
<dbReference type="Pfam" id="PF13711">
    <property type="entry name" value="DUF4160"/>
    <property type="match status" value="1"/>
</dbReference>
<name>A0ABQ5UA18_9HYPH</name>
<dbReference type="Proteomes" id="UP001161406">
    <property type="component" value="Unassembled WGS sequence"/>
</dbReference>